<dbReference type="EMBL" id="CAJOBJ010222986">
    <property type="protein sequence ID" value="CAF5037157.1"/>
    <property type="molecule type" value="Genomic_DNA"/>
</dbReference>
<reference evidence="1" key="1">
    <citation type="submission" date="2021-02" db="EMBL/GenBank/DDBJ databases">
        <authorList>
            <person name="Nowell W R."/>
        </authorList>
    </citation>
    <scope>NUCLEOTIDE SEQUENCE</scope>
</reference>
<feature type="non-terminal residue" evidence="1">
    <location>
        <position position="54"/>
    </location>
</feature>
<dbReference type="Proteomes" id="UP000681720">
    <property type="component" value="Unassembled WGS sequence"/>
</dbReference>
<sequence length="54" mass="6040">MSIAQNIKQQEDLILQSAVFKSVKPVTSPVPKPRLATEFDHASISKVFEENSVR</sequence>
<gene>
    <name evidence="1" type="ORF">GIL414_LOCUS59221</name>
    <name evidence="2" type="ORF">GIL414_LOCUS59835</name>
</gene>
<proteinExistence type="predicted"/>
<accession>A0A8S3E6Q5</accession>
<name>A0A8S3E6Q5_9BILA</name>
<organism evidence="1 3">
    <name type="scientific">Rotaria magnacalcarata</name>
    <dbReference type="NCBI Taxonomy" id="392030"/>
    <lineage>
        <taxon>Eukaryota</taxon>
        <taxon>Metazoa</taxon>
        <taxon>Spiralia</taxon>
        <taxon>Gnathifera</taxon>
        <taxon>Rotifera</taxon>
        <taxon>Eurotatoria</taxon>
        <taxon>Bdelloidea</taxon>
        <taxon>Philodinida</taxon>
        <taxon>Philodinidae</taxon>
        <taxon>Rotaria</taxon>
    </lineage>
</organism>
<feature type="non-terminal residue" evidence="1">
    <location>
        <position position="1"/>
    </location>
</feature>
<dbReference type="AlphaFoldDB" id="A0A8S3E6Q5"/>
<dbReference type="EMBL" id="CAJOBJ010228194">
    <property type="protein sequence ID" value="CAF5048696.1"/>
    <property type="molecule type" value="Genomic_DNA"/>
</dbReference>
<protein>
    <submittedName>
        <fullName evidence="1">Uncharacterized protein</fullName>
    </submittedName>
</protein>
<evidence type="ECO:0000313" key="2">
    <source>
        <dbReference type="EMBL" id="CAF5048696.1"/>
    </source>
</evidence>
<evidence type="ECO:0000313" key="3">
    <source>
        <dbReference type="Proteomes" id="UP000681720"/>
    </source>
</evidence>
<comment type="caution">
    <text evidence="1">The sequence shown here is derived from an EMBL/GenBank/DDBJ whole genome shotgun (WGS) entry which is preliminary data.</text>
</comment>
<evidence type="ECO:0000313" key="1">
    <source>
        <dbReference type="EMBL" id="CAF5037157.1"/>
    </source>
</evidence>